<evidence type="ECO:0000313" key="3">
    <source>
        <dbReference type="Proteomes" id="UP001243330"/>
    </source>
</evidence>
<feature type="region of interest" description="Disordered" evidence="1">
    <location>
        <begin position="127"/>
        <end position="191"/>
    </location>
</feature>
<name>A0AAD9EKT1_9PEZI</name>
<accession>A0AAD9EKT1</accession>
<dbReference type="EMBL" id="JAQOWY010000102">
    <property type="protein sequence ID" value="KAK1851147.1"/>
    <property type="molecule type" value="Genomic_DNA"/>
</dbReference>
<protein>
    <submittedName>
        <fullName evidence="2">Uncharacterized protein</fullName>
    </submittedName>
</protein>
<comment type="caution">
    <text evidence="2">The sequence shown here is derived from an EMBL/GenBank/DDBJ whole genome shotgun (WGS) entry which is preliminary data.</text>
</comment>
<reference evidence="2" key="1">
    <citation type="submission" date="2023-01" db="EMBL/GenBank/DDBJ databases">
        <title>Colletotrichum chrysophilum M932 genome sequence.</title>
        <authorList>
            <person name="Baroncelli R."/>
        </authorList>
    </citation>
    <scope>NUCLEOTIDE SEQUENCE</scope>
    <source>
        <strain evidence="2">M932</strain>
    </source>
</reference>
<feature type="compositionally biased region" description="Polar residues" evidence="1">
    <location>
        <begin position="133"/>
        <end position="146"/>
    </location>
</feature>
<organism evidence="2 3">
    <name type="scientific">Colletotrichum chrysophilum</name>
    <dbReference type="NCBI Taxonomy" id="1836956"/>
    <lineage>
        <taxon>Eukaryota</taxon>
        <taxon>Fungi</taxon>
        <taxon>Dikarya</taxon>
        <taxon>Ascomycota</taxon>
        <taxon>Pezizomycotina</taxon>
        <taxon>Sordariomycetes</taxon>
        <taxon>Hypocreomycetidae</taxon>
        <taxon>Glomerellales</taxon>
        <taxon>Glomerellaceae</taxon>
        <taxon>Colletotrichum</taxon>
        <taxon>Colletotrichum gloeosporioides species complex</taxon>
    </lineage>
</organism>
<evidence type="ECO:0000256" key="1">
    <source>
        <dbReference type="SAM" id="MobiDB-lite"/>
    </source>
</evidence>
<dbReference type="Proteomes" id="UP001243330">
    <property type="component" value="Unassembled WGS sequence"/>
</dbReference>
<feature type="compositionally biased region" description="Low complexity" evidence="1">
    <location>
        <begin position="171"/>
        <end position="191"/>
    </location>
</feature>
<proteinExistence type="predicted"/>
<evidence type="ECO:0000313" key="2">
    <source>
        <dbReference type="EMBL" id="KAK1851147.1"/>
    </source>
</evidence>
<sequence length="191" mass="21444">MLFARQQPRQTAGNSYALFKFQMVVSVAHEICHFFTGFLTGTQRPFTPPDLAVEGFGNPTYGESGRWWEVQMFGGLLEFYENRNDPLGRRQAGIPYMLDDGTKSSPARQLSVNYVLDFIDGDFSFPARPASNMRPTTKGALQTASREVTELRPRRRNLVPPPSSPPRANTPSGSSSRPPSSWRRLPFLSSR</sequence>
<keyword evidence="3" id="KW-1185">Reference proteome</keyword>
<gene>
    <name evidence="2" type="ORF">CCHR01_06177</name>
</gene>
<dbReference type="AlphaFoldDB" id="A0AAD9EKT1"/>